<dbReference type="RefSeq" id="WP_110257676.1">
    <property type="nucleotide sequence ID" value="NZ_QJKB01000012.1"/>
</dbReference>
<keyword evidence="2 5" id="KW-0812">Transmembrane</keyword>
<feature type="transmembrane region" description="Helical" evidence="5">
    <location>
        <begin position="121"/>
        <end position="139"/>
    </location>
</feature>
<dbReference type="EMBL" id="QJKB01000012">
    <property type="protein sequence ID" value="PXX38520.1"/>
    <property type="molecule type" value="Genomic_DNA"/>
</dbReference>
<feature type="transmembrane region" description="Helical" evidence="5">
    <location>
        <begin position="176"/>
        <end position="195"/>
    </location>
</feature>
<dbReference type="PANTHER" id="PTHR22911">
    <property type="entry name" value="ACYL-MALONYL CONDENSING ENZYME-RELATED"/>
    <property type="match status" value="1"/>
</dbReference>
<feature type="transmembrane region" description="Helical" evidence="5">
    <location>
        <begin position="33"/>
        <end position="52"/>
    </location>
</feature>
<keyword evidence="8" id="KW-1185">Reference proteome</keyword>
<evidence type="ECO:0000259" key="6">
    <source>
        <dbReference type="Pfam" id="PF00892"/>
    </source>
</evidence>
<comment type="subcellular location">
    <subcellularLocation>
        <location evidence="1">Membrane</location>
        <topology evidence="1">Multi-pass membrane protein</topology>
    </subcellularLocation>
</comment>
<evidence type="ECO:0000256" key="4">
    <source>
        <dbReference type="ARBA" id="ARBA00023136"/>
    </source>
</evidence>
<dbReference type="InterPro" id="IPR037185">
    <property type="entry name" value="EmrE-like"/>
</dbReference>
<evidence type="ECO:0000256" key="1">
    <source>
        <dbReference type="ARBA" id="ARBA00004141"/>
    </source>
</evidence>
<feature type="transmembrane region" description="Helical" evidence="5">
    <location>
        <begin position="270"/>
        <end position="289"/>
    </location>
</feature>
<feature type="domain" description="EamA" evidence="6">
    <location>
        <begin position="4"/>
        <end position="135"/>
    </location>
</feature>
<organism evidence="7 8">
    <name type="scientific">Undibacterium pigrum</name>
    <dbReference type="NCBI Taxonomy" id="401470"/>
    <lineage>
        <taxon>Bacteria</taxon>
        <taxon>Pseudomonadati</taxon>
        <taxon>Pseudomonadota</taxon>
        <taxon>Betaproteobacteria</taxon>
        <taxon>Burkholderiales</taxon>
        <taxon>Oxalobacteraceae</taxon>
        <taxon>Undibacterium</taxon>
    </lineage>
</organism>
<dbReference type="PANTHER" id="PTHR22911:SF6">
    <property type="entry name" value="SOLUTE CARRIER FAMILY 35 MEMBER G1"/>
    <property type="match status" value="1"/>
</dbReference>
<evidence type="ECO:0000256" key="3">
    <source>
        <dbReference type="ARBA" id="ARBA00022989"/>
    </source>
</evidence>
<evidence type="ECO:0000313" key="7">
    <source>
        <dbReference type="EMBL" id="PXX38520.1"/>
    </source>
</evidence>
<keyword evidence="4 5" id="KW-0472">Membrane</keyword>
<evidence type="ECO:0000256" key="5">
    <source>
        <dbReference type="SAM" id="Phobius"/>
    </source>
</evidence>
<reference evidence="7 8" key="1">
    <citation type="submission" date="2018-05" db="EMBL/GenBank/DDBJ databases">
        <title>Genomic Encyclopedia of Type Strains, Phase IV (KMG-IV): sequencing the most valuable type-strain genomes for metagenomic binning, comparative biology and taxonomic classification.</title>
        <authorList>
            <person name="Goeker M."/>
        </authorList>
    </citation>
    <scope>NUCLEOTIDE SEQUENCE [LARGE SCALE GENOMIC DNA]</scope>
    <source>
        <strain evidence="7 8">DSM 19792</strain>
    </source>
</reference>
<feature type="transmembrane region" description="Helical" evidence="5">
    <location>
        <begin position="244"/>
        <end position="264"/>
    </location>
</feature>
<dbReference type="OrthoDB" id="8524934at2"/>
<comment type="caution">
    <text evidence="7">The sequence shown here is derived from an EMBL/GenBank/DDBJ whole genome shotgun (WGS) entry which is preliminary data.</text>
</comment>
<evidence type="ECO:0000313" key="8">
    <source>
        <dbReference type="Proteomes" id="UP000247792"/>
    </source>
</evidence>
<gene>
    <name evidence="7" type="ORF">DFR42_11232</name>
</gene>
<dbReference type="InterPro" id="IPR000620">
    <property type="entry name" value="EamA_dom"/>
</dbReference>
<dbReference type="Pfam" id="PF00892">
    <property type="entry name" value="EamA"/>
    <property type="match status" value="1"/>
</dbReference>
<feature type="transmembrane region" description="Helical" evidence="5">
    <location>
        <begin position="64"/>
        <end position="80"/>
    </location>
</feature>
<feature type="transmembrane region" description="Helical" evidence="5">
    <location>
        <begin position="145"/>
        <end position="164"/>
    </location>
</feature>
<dbReference type="Proteomes" id="UP000247792">
    <property type="component" value="Unassembled WGS sequence"/>
</dbReference>
<dbReference type="GO" id="GO:0016020">
    <property type="term" value="C:membrane"/>
    <property type="evidence" value="ECO:0007669"/>
    <property type="project" value="UniProtKB-SubCell"/>
</dbReference>
<proteinExistence type="predicted"/>
<feature type="transmembrane region" description="Helical" evidence="5">
    <location>
        <begin position="86"/>
        <end position="109"/>
    </location>
</feature>
<accession>A0A318IV80</accession>
<keyword evidence="3 5" id="KW-1133">Transmembrane helix</keyword>
<dbReference type="SUPFAM" id="SSF103481">
    <property type="entry name" value="Multidrug resistance efflux transporter EmrE"/>
    <property type="match status" value="2"/>
</dbReference>
<protein>
    <submittedName>
        <fullName evidence="7">S-adenosylmethionine uptake transporter</fullName>
    </submittedName>
</protein>
<dbReference type="AlphaFoldDB" id="A0A318IV80"/>
<name>A0A318IV80_9BURK</name>
<evidence type="ECO:0000256" key="2">
    <source>
        <dbReference type="ARBA" id="ARBA00022692"/>
    </source>
</evidence>
<sequence length="306" mass="33259">MQSLWMLVASFLFSIMGVCVKLASVDYSTAEIVAYRGAIGMLMIAMLVRFQGGTLKTDMPRHHLVRGGVGVISLWLWFYALGKLPLAMAVTLNYMSPIWIAAILLIGAWWGKQRSITWQPVAAILMGFAGVVLLLRPSIHTDQVMGGMLALLSGMLAAWAYMQVRQMGLLGEPEYRVVFYFSLTCAVAGLLGALIGKSVYAAAGDVTWHHLDSKGIMLLLAIGVTAASAQMAMTRAYRLGNTLVTANLQYVGIVFSSVWDLLIWKVSLAWLSWVGIAVILCSGLIATFYNAKTNRKSIPGDAISSE</sequence>